<dbReference type="EMBL" id="RSCM01000005">
    <property type="protein sequence ID" value="RUS97076.1"/>
    <property type="molecule type" value="Genomic_DNA"/>
</dbReference>
<dbReference type="Proteomes" id="UP000276103">
    <property type="component" value="Unassembled WGS sequence"/>
</dbReference>
<dbReference type="SUPFAM" id="SSF53474">
    <property type="entry name" value="alpha/beta-Hydrolases"/>
    <property type="match status" value="1"/>
</dbReference>
<comment type="caution">
    <text evidence="1">The sequence shown here is derived from an EMBL/GenBank/DDBJ whole genome shotgun (WGS) entry which is preliminary data.</text>
</comment>
<evidence type="ECO:0000313" key="2">
    <source>
        <dbReference type="Proteomes" id="UP000276103"/>
    </source>
</evidence>
<accession>A0A3S1C4V6</accession>
<organism evidence="1 2">
    <name type="scientific">Trichormus variabilis SAG 1403-4b</name>
    <dbReference type="NCBI Taxonomy" id="447716"/>
    <lineage>
        <taxon>Bacteria</taxon>
        <taxon>Bacillati</taxon>
        <taxon>Cyanobacteriota</taxon>
        <taxon>Cyanophyceae</taxon>
        <taxon>Nostocales</taxon>
        <taxon>Nostocaceae</taxon>
        <taxon>Trichormus</taxon>
    </lineage>
</organism>
<proteinExistence type="predicted"/>
<protein>
    <submittedName>
        <fullName evidence="1">Uncharacterized protein</fullName>
    </submittedName>
</protein>
<gene>
    <name evidence="1" type="ORF">DSM107003_18170</name>
</gene>
<dbReference type="InterPro" id="IPR029058">
    <property type="entry name" value="AB_hydrolase_fold"/>
</dbReference>
<dbReference type="Gene3D" id="3.40.50.1820">
    <property type="entry name" value="alpha/beta hydrolase"/>
    <property type="match status" value="1"/>
</dbReference>
<sequence length="401" mass="44533">MGKSVDLFMTSVIFVHGTGVRKAEYNETLKLIEQKLLSQRSDLTVLPCLWGDSLGINLNAQGASIPLYDATLALGEEEEEDPKIILWQQLYRDPLYELRVLSLKPVEGSNNPFGEQPSDRIQSVLTTYNPTPELKAQLAAAGISEEFAEALIKVTRSEPYNTALLTAVDSLYDLCLTISRAIIAQAMFDSQEEDKYPLILTDADVRDRLVESLTLTLTEPELGLGNWTLQKIAQLVQPIATNLVKRRRGAITNSVSPMPGDILLYQARGEQIRAFIRETIAKAEPPVVLLSHSLGGIACVDLLVKAELPQVELLITVGSQAPFLYEINALPSLEFGQPLPAHFPQWLNIYDLRDFLSYIGANVFPNQVQDVLVDNKQPFPQAHGAYWTNTATWKAIIPRLP</sequence>
<evidence type="ECO:0000313" key="1">
    <source>
        <dbReference type="EMBL" id="RUS97076.1"/>
    </source>
</evidence>
<name>A0A3S1C4V6_ANAVA</name>
<keyword evidence="2" id="KW-1185">Reference proteome</keyword>
<dbReference type="AlphaFoldDB" id="A0A3S1C4V6"/>
<reference evidence="1 2" key="1">
    <citation type="journal article" date="2019" name="Genome Biol. Evol.">
        <title>Day and night: Metabolic profiles and evolutionary relationships of six axenic non-marine cyanobacteria.</title>
        <authorList>
            <person name="Will S.E."/>
            <person name="Henke P."/>
            <person name="Boedeker C."/>
            <person name="Huang S."/>
            <person name="Brinkmann H."/>
            <person name="Rohde M."/>
            <person name="Jarek M."/>
            <person name="Friedl T."/>
            <person name="Seufert S."/>
            <person name="Schumacher M."/>
            <person name="Overmann J."/>
            <person name="Neumann-Schaal M."/>
            <person name="Petersen J."/>
        </authorList>
    </citation>
    <scope>NUCLEOTIDE SEQUENCE [LARGE SCALE GENOMIC DNA]</scope>
    <source>
        <strain evidence="1 2">SAG 1403-4b</strain>
    </source>
</reference>